<keyword evidence="6" id="KW-1185">Reference proteome</keyword>
<gene>
    <name evidence="5" type="ORF">GFH32_03780</name>
</gene>
<dbReference type="GO" id="GO:0009279">
    <property type="term" value="C:cell outer membrane"/>
    <property type="evidence" value="ECO:0007669"/>
    <property type="project" value="UniProtKB-SubCell"/>
</dbReference>
<evidence type="ECO:0008006" key="7">
    <source>
        <dbReference type="Google" id="ProtNLM"/>
    </source>
</evidence>
<feature type="chain" id="PRO_5024854849" description="TonB-dependent receptor" evidence="4">
    <location>
        <begin position="26"/>
        <end position="575"/>
    </location>
</feature>
<evidence type="ECO:0000313" key="5">
    <source>
        <dbReference type="EMBL" id="QGA25491.1"/>
    </source>
</evidence>
<protein>
    <recommendedName>
        <fullName evidence="7">TonB-dependent receptor</fullName>
    </recommendedName>
</protein>
<feature type="signal peptide" evidence="4">
    <location>
        <begin position="1"/>
        <end position="25"/>
    </location>
</feature>
<evidence type="ECO:0000256" key="2">
    <source>
        <dbReference type="ARBA" id="ARBA00023136"/>
    </source>
</evidence>
<dbReference type="Proteomes" id="UP000326921">
    <property type="component" value="Chromosome"/>
</dbReference>
<sequence>MKLNTIVKQSALLTVLLAMGSQAYAQRDTTSRPVTLDSFDIVRDYRPILADAVKIRRSPDMSNKREYMPKLNYGNVPDKKLDINTGLKELKVMETPFSKIIDHNSNYVKLGVGNLGTILGEAYFAVEDYEDIRFGGFVKHLNQKGNLDDQKFSRQEVGVFGRRIFPMFTLNGLVGYNGFGTRFYGIPYDVDKNNLNPTREAQRFNDIYFSGELTSNYDPANEDAVSYSVKADAYTYKDKFDGKENSVALSGYLNKRLRTFNVGANVALDFNSIGGVNTPDGNLNNSIVNANPYIKFKGDNYNITLGANIVSEFGDSTRFNIFPVAEIDFSLVPGYFYIFGGVKGGVEKGSFRSFTKTNPYLGLTPNIMNTVERMNIYGGIKGNAGATFGYKVKAFYRQVEGLPMFVNNMDRPFQFDLVYDGDGDKALKHVGIEGEINVRLSALVNLGGRLNIDNYTTVSQEEAWHLPKMRLAANARFNISEKLYIDAEALFHGNAIAREYTYTVDPVTNMATPSASYEKTTIPSFFDLSAGAEYKATKQLGIFVKANNMFNTEYSRYLYYPKLGFNILGGINFSF</sequence>
<proteinExistence type="predicted"/>
<evidence type="ECO:0000313" key="6">
    <source>
        <dbReference type="Proteomes" id="UP000326921"/>
    </source>
</evidence>
<dbReference type="SUPFAM" id="SSF56935">
    <property type="entry name" value="Porins"/>
    <property type="match status" value="1"/>
</dbReference>
<comment type="subcellular location">
    <subcellularLocation>
        <location evidence="1">Cell outer membrane</location>
    </subcellularLocation>
</comment>
<dbReference type="AlphaFoldDB" id="A0A5Q0Q9G8"/>
<reference evidence="5 6" key="1">
    <citation type="submission" date="2019-10" db="EMBL/GenBank/DDBJ databases">
        <authorList>
            <person name="Dong K."/>
        </authorList>
    </citation>
    <scope>NUCLEOTIDE SEQUENCE [LARGE SCALE GENOMIC DNA]</scope>
    <source>
        <strain evidence="6">dk4302</strain>
    </source>
</reference>
<evidence type="ECO:0000256" key="4">
    <source>
        <dbReference type="SAM" id="SignalP"/>
    </source>
</evidence>
<keyword evidence="2" id="KW-0472">Membrane</keyword>
<dbReference type="Gene3D" id="2.40.170.20">
    <property type="entry name" value="TonB-dependent receptor, beta-barrel domain"/>
    <property type="match status" value="1"/>
</dbReference>
<keyword evidence="3" id="KW-0998">Cell outer membrane</keyword>
<dbReference type="RefSeq" id="WP_153509811.1">
    <property type="nucleotide sequence ID" value="NZ_CP045652.1"/>
</dbReference>
<organism evidence="5 6">
    <name type="scientific">Sphingobacterium zhuxiongii</name>
    <dbReference type="NCBI Taxonomy" id="2662364"/>
    <lineage>
        <taxon>Bacteria</taxon>
        <taxon>Pseudomonadati</taxon>
        <taxon>Bacteroidota</taxon>
        <taxon>Sphingobacteriia</taxon>
        <taxon>Sphingobacteriales</taxon>
        <taxon>Sphingobacteriaceae</taxon>
        <taxon>Sphingobacterium</taxon>
    </lineage>
</organism>
<dbReference type="InterPro" id="IPR036942">
    <property type="entry name" value="Beta-barrel_TonB_sf"/>
</dbReference>
<accession>A0A5Q0Q9G8</accession>
<evidence type="ECO:0000256" key="3">
    <source>
        <dbReference type="ARBA" id="ARBA00023237"/>
    </source>
</evidence>
<dbReference type="KEGG" id="sphe:GFH32_03780"/>
<keyword evidence="4" id="KW-0732">Signal</keyword>
<name>A0A5Q0Q9G8_9SPHI</name>
<dbReference type="EMBL" id="CP045652">
    <property type="protein sequence ID" value="QGA25491.1"/>
    <property type="molecule type" value="Genomic_DNA"/>
</dbReference>
<evidence type="ECO:0000256" key="1">
    <source>
        <dbReference type="ARBA" id="ARBA00004442"/>
    </source>
</evidence>